<dbReference type="Pfam" id="PF05964">
    <property type="entry name" value="FYRN"/>
    <property type="match status" value="1"/>
</dbReference>
<gene>
    <name evidence="4" type="ORF">Zmor_010630</name>
</gene>
<evidence type="ECO:0000313" key="4">
    <source>
        <dbReference type="EMBL" id="KAJ3658916.1"/>
    </source>
</evidence>
<keyword evidence="2" id="KW-0539">Nucleus</keyword>
<dbReference type="InterPro" id="IPR040092">
    <property type="entry name" value="TBRG1"/>
</dbReference>
<evidence type="ECO:0000256" key="1">
    <source>
        <dbReference type="ARBA" id="ARBA00004123"/>
    </source>
</evidence>
<evidence type="ECO:0000256" key="2">
    <source>
        <dbReference type="ARBA" id="ARBA00023242"/>
    </source>
</evidence>
<sequence>MANAYENYLKSVNANRNIAERPPGKYREKLNYLKQLIREYVHENAALVDELEEIQTTIIIRKEERKFLLRKLCEYEPQVATEVQNVAKTGFSQSSHLDNKKGKKRANNDSSDRKSKSRKNSRSRKKIVQPIPLDNSGRPIFPIELGNLTIHCLGEVVADRCEFHSEDVIYPVGFISTRMYGSLDDPTVKCIYSCKISEVNGLPKFEIEMDDNSNPIIGDTPDVCHSLLLQKINDALSLNVVSTRPRGNDFFGLSHPTVLNLLQSFPGSRKCVNYKWNKFEVSRSGDVHTEDNDAALSYEYLQRSINFCKYKMAPDILQKPSNDYLDSKDNLHDYLLNN</sequence>
<dbReference type="SMART" id="SM00542">
    <property type="entry name" value="FYRC"/>
    <property type="match status" value="1"/>
</dbReference>
<evidence type="ECO:0000256" key="3">
    <source>
        <dbReference type="SAM" id="MobiDB-lite"/>
    </source>
</evidence>
<dbReference type="GO" id="GO:0051726">
    <property type="term" value="P:regulation of cell cycle"/>
    <property type="evidence" value="ECO:0007669"/>
    <property type="project" value="TreeGrafter"/>
</dbReference>
<dbReference type="SMART" id="SM00541">
    <property type="entry name" value="FYRN"/>
    <property type="match status" value="1"/>
</dbReference>
<dbReference type="Pfam" id="PF05965">
    <property type="entry name" value="FYRC"/>
    <property type="match status" value="1"/>
</dbReference>
<dbReference type="PANTHER" id="PTHR22715">
    <property type="entry name" value="TRANSFORMING GROWTH FACTOR BETA REGULATED GENE 1"/>
    <property type="match status" value="1"/>
</dbReference>
<organism evidence="4 5">
    <name type="scientific">Zophobas morio</name>
    <dbReference type="NCBI Taxonomy" id="2755281"/>
    <lineage>
        <taxon>Eukaryota</taxon>
        <taxon>Metazoa</taxon>
        <taxon>Ecdysozoa</taxon>
        <taxon>Arthropoda</taxon>
        <taxon>Hexapoda</taxon>
        <taxon>Insecta</taxon>
        <taxon>Pterygota</taxon>
        <taxon>Neoptera</taxon>
        <taxon>Endopterygota</taxon>
        <taxon>Coleoptera</taxon>
        <taxon>Polyphaga</taxon>
        <taxon>Cucujiformia</taxon>
        <taxon>Tenebrionidae</taxon>
        <taxon>Zophobas</taxon>
    </lineage>
</organism>
<dbReference type="EMBL" id="JALNTZ010000003">
    <property type="protein sequence ID" value="KAJ3658916.1"/>
    <property type="molecule type" value="Genomic_DNA"/>
</dbReference>
<dbReference type="Gene3D" id="3.30.160.360">
    <property type="match status" value="1"/>
</dbReference>
<dbReference type="PROSITE" id="PS51542">
    <property type="entry name" value="FYRN"/>
    <property type="match status" value="1"/>
</dbReference>
<dbReference type="PANTHER" id="PTHR22715:SF0">
    <property type="entry name" value="TRANSFORMING GROWTH FACTOR BETA REGULATOR 1"/>
    <property type="match status" value="1"/>
</dbReference>
<dbReference type="InterPro" id="IPR003888">
    <property type="entry name" value="FYrich_N"/>
</dbReference>
<evidence type="ECO:0008006" key="6">
    <source>
        <dbReference type="Google" id="ProtNLM"/>
    </source>
</evidence>
<evidence type="ECO:0000313" key="5">
    <source>
        <dbReference type="Proteomes" id="UP001168821"/>
    </source>
</evidence>
<reference evidence="4" key="1">
    <citation type="journal article" date="2023" name="G3 (Bethesda)">
        <title>Whole genome assemblies of Zophobas morio and Tenebrio molitor.</title>
        <authorList>
            <person name="Kaur S."/>
            <person name="Stinson S.A."/>
            <person name="diCenzo G.C."/>
        </authorList>
    </citation>
    <scope>NUCLEOTIDE SEQUENCE</scope>
    <source>
        <strain evidence="4">QUZm001</strain>
    </source>
</reference>
<comment type="subcellular location">
    <subcellularLocation>
        <location evidence="1">Nucleus</location>
    </subcellularLocation>
</comment>
<name>A0AA38IS57_9CUCU</name>
<dbReference type="GO" id="GO:0005634">
    <property type="term" value="C:nucleus"/>
    <property type="evidence" value="ECO:0007669"/>
    <property type="project" value="UniProtKB-SubCell"/>
</dbReference>
<dbReference type="AlphaFoldDB" id="A0AA38IS57"/>
<feature type="compositionally biased region" description="Basic residues" evidence="3">
    <location>
        <begin position="115"/>
        <end position="127"/>
    </location>
</feature>
<feature type="region of interest" description="Disordered" evidence="3">
    <location>
        <begin position="91"/>
        <end position="133"/>
    </location>
</feature>
<comment type="caution">
    <text evidence="4">The sequence shown here is derived from an EMBL/GenBank/DDBJ whole genome shotgun (WGS) entry which is preliminary data.</text>
</comment>
<dbReference type="PROSITE" id="PS51543">
    <property type="entry name" value="FYRC"/>
    <property type="match status" value="1"/>
</dbReference>
<dbReference type="InterPro" id="IPR003889">
    <property type="entry name" value="FYrich_C"/>
</dbReference>
<accession>A0AA38IS57</accession>
<keyword evidence="5" id="KW-1185">Reference proteome</keyword>
<dbReference type="Proteomes" id="UP001168821">
    <property type="component" value="Unassembled WGS sequence"/>
</dbReference>
<proteinExistence type="predicted"/>
<protein>
    <recommendedName>
        <fullName evidence="6">Transforming growth factor beta regulator 1</fullName>
    </recommendedName>
</protein>